<dbReference type="EMBL" id="POTX01000289">
    <property type="protein sequence ID" value="PZF86987.1"/>
    <property type="molecule type" value="Genomic_DNA"/>
</dbReference>
<evidence type="ECO:0000313" key="2">
    <source>
        <dbReference type="Proteomes" id="UP000248627"/>
    </source>
</evidence>
<protein>
    <submittedName>
        <fullName evidence="1">Uncharacterized protein</fullName>
    </submittedName>
</protein>
<keyword evidence="2" id="KW-1185">Reference proteome</keyword>
<dbReference type="RefSeq" id="WP_111246092.1">
    <property type="nucleotide sequence ID" value="NZ_AP023358.1"/>
</dbReference>
<dbReference type="OrthoDB" id="3694433at2"/>
<name>A0A2W2CFA6_9ACTN</name>
<dbReference type="Proteomes" id="UP000248627">
    <property type="component" value="Unassembled WGS sequence"/>
</dbReference>
<gene>
    <name evidence="1" type="ORF">C1I93_26965</name>
</gene>
<comment type="caution">
    <text evidence="1">The sequence shown here is derived from an EMBL/GenBank/DDBJ whole genome shotgun (WGS) entry which is preliminary data.</text>
</comment>
<reference evidence="1 2" key="1">
    <citation type="submission" date="2018-01" db="EMBL/GenBank/DDBJ databases">
        <title>Draft genome sequence of Jishengella endophytica.</title>
        <authorList>
            <person name="Sahin N."/>
            <person name="Ay H."/>
            <person name="Saygin H."/>
        </authorList>
    </citation>
    <scope>NUCLEOTIDE SEQUENCE [LARGE SCALE GENOMIC DNA]</scope>
    <source>
        <strain evidence="1 2">DSM 45430</strain>
    </source>
</reference>
<accession>A0A2W2CFA6</accession>
<evidence type="ECO:0000313" key="1">
    <source>
        <dbReference type="EMBL" id="PZF86987.1"/>
    </source>
</evidence>
<organism evidence="1 2">
    <name type="scientific">Micromonospora endophytica</name>
    <dbReference type="NCBI Taxonomy" id="515350"/>
    <lineage>
        <taxon>Bacteria</taxon>
        <taxon>Bacillati</taxon>
        <taxon>Actinomycetota</taxon>
        <taxon>Actinomycetes</taxon>
        <taxon>Micromonosporales</taxon>
        <taxon>Micromonosporaceae</taxon>
        <taxon>Micromonospora</taxon>
    </lineage>
</organism>
<dbReference type="AlphaFoldDB" id="A0A2W2CFA6"/>
<proteinExistence type="predicted"/>
<sequence>MLVDLVNEFAPRRFAICEEYGDRVDADVFAWGLAFADGALVCGDDRAFTVQFTNPDSAVRLFSRSGRRLRLLWVDAALPC</sequence>